<keyword evidence="1" id="KW-0677">Repeat</keyword>
<dbReference type="EMBL" id="KE361641">
    <property type="protein sequence ID" value="EPQ27086.1"/>
    <property type="molecule type" value="Genomic_DNA"/>
</dbReference>
<dbReference type="InterPro" id="IPR002110">
    <property type="entry name" value="Ankyrin_rpt"/>
</dbReference>
<sequence length="230" mass="24811">MATQTTPTTTTTQPGLTEEQVDDLLFAARVGDLEDVAAFLDPTIASATASGDEAQIAQLLLSIKNDSDNTLLHYCSANGHLDLVNYLLPHSNLSYLLHQNASGNTALHWAGLNGHLPVVTALIDRIEACERAHPDEASKLNLLLHIQPSGDEKHEEGSERKLWDVRNAAGRGPMSEAQMNEREDVVKYLLERMIEGGAAPDAPASTADAEQQAQDGIEEKTAKLRVGDEA</sequence>
<proteinExistence type="predicted"/>
<feature type="repeat" description="ANK" evidence="3">
    <location>
        <begin position="102"/>
        <end position="125"/>
    </location>
</feature>
<dbReference type="Pfam" id="PF12796">
    <property type="entry name" value="Ank_2"/>
    <property type="match status" value="1"/>
</dbReference>
<gene>
    <name evidence="5" type="ORF">PFL1_05370</name>
</gene>
<dbReference type="RefSeq" id="XP_007881093.1">
    <property type="nucleotide sequence ID" value="XM_007882902.1"/>
</dbReference>
<organism evidence="5 6">
    <name type="scientific">Pseudozyma flocculosa PF-1</name>
    <dbReference type="NCBI Taxonomy" id="1277687"/>
    <lineage>
        <taxon>Eukaryota</taxon>
        <taxon>Fungi</taxon>
        <taxon>Dikarya</taxon>
        <taxon>Basidiomycota</taxon>
        <taxon>Ustilaginomycotina</taxon>
        <taxon>Ustilaginomycetes</taxon>
        <taxon>Ustilaginales</taxon>
        <taxon>Ustilaginaceae</taxon>
        <taxon>Pseudozyma</taxon>
    </lineage>
</organism>
<dbReference type="PANTHER" id="PTHR24171">
    <property type="entry name" value="ANKYRIN REPEAT DOMAIN-CONTAINING PROTEIN 39-RELATED"/>
    <property type="match status" value="1"/>
</dbReference>
<dbReference type="KEGG" id="pfp:PFL1_05370"/>
<reference evidence="5 6" key="1">
    <citation type="journal article" date="2013" name="Plant Cell">
        <title>The transition from a phytopathogenic smut ancestor to an anamorphic biocontrol agent deciphered by comparative whole-genome analysis.</title>
        <authorList>
            <person name="Lefebvre F."/>
            <person name="Joly D.L."/>
            <person name="Labbe C."/>
            <person name="Teichmann B."/>
            <person name="Linning R."/>
            <person name="Belzile F."/>
            <person name="Bakkeren G."/>
            <person name="Belanger R.R."/>
        </authorList>
    </citation>
    <scope>NUCLEOTIDE SEQUENCE [LARGE SCALE GENOMIC DNA]</scope>
    <source>
        <strain evidence="5 6">PF-1</strain>
    </source>
</reference>
<keyword evidence="2 3" id="KW-0040">ANK repeat</keyword>
<accession>A0A061H924</accession>
<dbReference type="SUPFAM" id="SSF48403">
    <property type="entry name" value="Ankyrin repeat"/>
    <property type="match status" value="1"/>
</dbReference>
<dbReference type="Gene3D" id="1.25.40.20">
    <property type="entry name" value="Ankyrin repeat-containing domain"/>
    <property type="match status" value="1"/>
</dbReference>
<dbReference type="SMART" id="SM00248">
    <property type="entry name" value="ANK"/>
    <property type="match status" value="3"/>
</dbReference>
<dbReference type="GO" id="GO:0004842">
    <property type="term" value="F:ubiquitin-protein transferase activity"/>
    <property type="evidence" value="ECO:0007669"/>
    <property type="project" value="TreeGrafter"/>
</dbReference>
<protein>
    <submittedName>
        <fullName evidence="5">Uncharacterized protein</fullName>
    </submittedName>
</protein>
<dbReference type="eggNOG" id="KOG0504">
    <property type="taxonomic scope" value="Eukaryota"/>
</dbReference>
<dbReference type="HOGENOM" id="CLU_000134_20_1_1"/>
<evidence type="ECO:0000256" key="2">
    <source>
        <dbReference type="ARBA" id="ARBA00023043"/>
    </source>
</evidence>
<evidence type="ECO:0000313" key="5">
    <source>
        <dbReference type="EMBL" id="EPQ27086.1"/>
    </source>
</evidence>
<evidence type="ECO:0000256" key="3">
    <source>
        <dbReference type="PROSITE-ProRule" id="PRU00023"/>
    </source>
</evidence>
<name>A0A061H924_9BASI</name>
<dbReference type="Proteomes" id="UP000053664">
    <property type="component" value="Unassembled WGS sequence"/>
</dbReference>
<feature type="compositionally biased region" description="Basic and acidic residues" evidence="4">
    <location>
        <begin position="217"/>
        <end position="230"/>
    </location>
</feature>
<feature type="compositionally biased region" description="Low complexity" evidence="4">
    <location>
        <begin position="198"/>
        <end position="209"/>
    </location>
</feature>
<dbReference type="PANTHER" id="PTHR24171:SF8">
    <property type="entry name" value="BRCA1-ASSOCIATED RING DOMAIN PROTEIN 1"/>
    <property type="match status" value="1"/>
</dbReference>
<evidence type="ECO:0000256" key="4">
    <source>
        <dbReference type="SAM" id="MobiDB-lite"/>
    </source>
</evidence>
<dbReference type="PROSITE" id="PS50088">
    <property type="entry name" value="ANK_REPEAT"/>
    <property type="match status" value="1"/>
</dbReference>
<evidence type="ECO:0000313" key="6">
    <source>
        <dbReference type="Proteomes" id="UP000053664"/>
    </source>
</evidence>
<dbReference type="GeneID" id="19319463"/>
<dbReference type="AlphaFoldDB" id="A0A061H924"/>
<feature type="region of interest" description="Disordered" evidence="4">
    <location>
        <begin position="197"/>
        <end position="230"/>
    </location>
</feature>
<evidence type="ECO:0000256" key="1">
    <source>
        <dbReference type="ARBA" id="ARBA00022737"/>
    </source>
</evidence>
<dbReference type="GO" id="GO:0085020">
    <property type="term" value="P:protein K6-linked ubiquitination"/>
    <property type="evidence" value="ECO:0007669"/>
    <property type="project" value="TreeGrafter"/>
</dbReference>
<dbReference type="OrthoDB" id="10057496at2759"/>
<dbReference type="InterPro" id="IPR036770">
    <property type="entry name" value="Ankyrin_rpt-contain_sf"/>
</dbReference>
<dbReference type="PROSITE" id="PS50297">
    <property type="entry name" value="ANK_REP_REGION"/>
    <property type="match status" value="1"/>
</dbReference>